<comment type="caution">
    <text evidence="1">The sequence shown here is derived from an EMBL/GenBank/DDBJ whole genome shotgun (WGS) entry which is preliminary data.</text>
</comment>
<organism evidence="1 2">
    <name type="scientific">Trypanosoma equiperdum</name>
    <dbReference type="NCBI Taxonomy" id="5694"/>
    <lineage>
        <taxon>Eukaryota</taxon>
        <taxon>Discoba</taxon>
        <taxon>Euglenozoa</taxon>
        <taxon>Kinetoplastea</taxon>
        <taxon>Metakinetoplastina</taxon>
        <taxon>Trypanosomatida</taxon>
        <taxon>Trypanosomatidae</taxon>
        <taxon>Trypanosoma</taxon>
    </lineage>
</organism>
<gene>
    <name evidence="1" type="ORF">TEOVI_000657600</name>
</gene>
<name>A0A1G4I8J3_TRYEQ</name>
<dbReference type="AlphaFoldDB" id="A0A1G4I8J3"/>
<evidence type="ECO:0000313" key="2">
    <source>
        <dbReference type="Proteomes" id="UP000195570"/>
    </source>
</evidence>
<dbReference type="Proteomes" id="UP000195570">
    <property type="component" value="Unassembled WGS sequence"/>
</dbReference>
<dbReference type="GeneID" id="92380510"/>
<dbReference type="VEuPathDB" id="TriTrypDB:TEOVI_000657600"/>
<keyword evidence="2" id="KW-1185">Reference proteome</keyword>
<protein>
    <submittedName>
        <fullName evidence="1">Uncharacterized protein</fullName>
    </submittedName>
</protein>
<sequence>MHDGAGATAIMSNTNHCGLIDQVLKRLEGKLLVTSCSNKLPEDCGPFLRKLTEAADESRISDILDDVFDRVSTIFATYLKAVLAAAAATTTTTTTEDGGEVHSMEDTTPLVEGTALTGFNLITAEALPFLTSSHECRDLPSWVEGVSWCRLGSLLVCLIREATDGFQSPTVRLRWHHIEGEELQPMLSVVVLVWEVVVRLLSFVVNCIEFGEEGDAHHSSKPHPLLHIISDCFVAMVENNNKLQVQASTLPNSVDVLCVFINNYMWIKQQCRRLPMFSATEVLALVDGYTAGTLQDLLNCCTTELQHIISKTTSPAVDGECQSEILFHRIISLCRCIRGVAPPIPRQEVTSLLLERTLRPLVERLLDGEKKRDVPSLSVVTRALRAFGDVQRVAGGSFFLQDLAGKVTGSRSGSSGDIRGNVGIDGDVSESLMARRLSEVLQFLEEEPVFGTRCCQQSPSFCTLRRLFLDVPS</sequence>
<reference evidence="1" key="1">
    <citation type="submission" date="2016-09" db="EMBL/GenBank/DDBJ databases">
        <authorList>
            <person name="Hebert L."/>
            <person name="Moumen B."/>
        </authorList>
    </citation>
    <scope>NUCLEOTIDE SEQUENCE [LARGE SCALE GENOMIC DNA]</scope>
    <source>
        <strain evidence="1">OVI</strain>
    </source>
</reference>
<evidence type="ECO:0000313" key="1">
    <source>
        <dbReference type="EMBL" id="SCU68320.1"/>
    </source>
</evidence>
<accession>A0A1G4I8J3</accession>
<proteinExistence type="predicted"/>
<dbReference type="RefSeq" id="XP_067079496.1">
    <property type="nucleotide sequence ID" value="XM_067223395.1"/>
</dbReference>
<dbReference type="EMBL" id="CZPT02000956">
    <property type="protein sequence ID" value="SCU68320.1"/>
    <property type="molecule type" value="Genomic_DNA"/>
</dbReference>